<evidence type="ECO:0000256" key="1">
    <source>
        <dbReference type="SAM" id="MobiDB-lite"/>
    </source>
</evidence>
<evidence type="ECO:0000313" key="3">
    <source>
        <dbReference type="Proteomes" id="UP000662931"/>
    </source>
</evidence>
<sequence>MTQILDTLLESLFDKYEQILNRKENRHLSRFESDPKKLKLRCLKGYLIKTEINGSYHRLRKIRRKAVEVEVESVTMNSSMVNFIKHLNNGRTLKRNASAYYDKLQSLYMSLNYYPAVAYLESHDLELLLNRMVYAWKNLSGENNCTTERLGRLKPFVIRLLDDLSRSGMKLTYLELFRLLRMAAGGSDTRRLKEIYGQFLDRSTIEHQTEFFSCFLNASIPLAVGQNCDNGLDIPFALRILQDMCQSDITPDRLTDYLLLRLGSAVQDKILVIETIEHLTTNYHLDVESVQLIVDSLLGVDEYEFAHSVMIRYMEGVSHDEQMYKNGIQEYRINVRLIDYVLKQQSQSELLSRQLPGFLYKVDFKQGIVDSFSRYFTRVPRTPYMAKEQVKLEQLVGTKAFKQSHKEHRKSNRKVPAAVNSQPAAMKSVLAR</sequence>
<feature type="region of interest" description="Disordered" evidence="1">
    <location>
        <begin position="402"/>
        <end position="432"/>
    </location>
</feature>
<dbReference type="OrthoDB" id="3995572at2759"/>
<gene>
    <name evidence="2" type="ORF">FOA43_001629</name>
</gene>
<dbReference type="AlphaFoldDB" id="A0A875S068"/>
<dbReference type="EMBL" id="CP064812">
    <property type="protein sequence ID" value="QPG74303.1"/>
    <property type="molecule type" value="Genomic_DNA"/>
</dbReference>
<evidence type="ECO:0000313" key="2">
    <source>
        <dbReference type="EMBL" id="QPG74303.1"/>
    </source>
</evidence>
<name>A0A875S068_EENNA</name>
<dbReference type="Proteomes" id="UP000662931">
    <property type="component" value="Chromosome 1"/>
</dbReference>
<feature type="compositionally biased region" description="Basic residues" evidence="1">
    <location>
        <begin position="402"/>
        <end position="413"/>
    </location>
</feature>
<dbReference type="GeneID" id="62195030"/>
<accession>A0A875S068</accession>
<dbReference type="RefSeq" id="XP_038777868.1">
    <property type="nucleotide sequence ID" value="XM_038921940.1"/>
</dbReference>
<reference evidence="2" key="1">
    <citation type="submission" date="2020-10" db="EMBL/GenBank/DDBJ databases">
        <authorList>
            <person name="Roach M.J.R."/>
        </authorList>
    </citation>
    <scope>NUCLEOTIDE SEQUENCE</scope>
    <source>
        <strain evidence="2">CBS 1945</strain>
    </source>
</reference>
<protein>
    <submittedName>
        <fullName evidence="2">Uncharacterized protein</fullName>
    </submittedName>
</protein>
<keyword evidence="3" id="KW-1185">Reference proteome</keyword>
<organism evidence="2 3">
    <name type="scientific">Eeniella nana</name>
    <name type="common">Yeast</name>
    <name type="synonym">Brettanomyces nanus</name>
    <dbReference type="NCBI Taxonomy" id="13502"/>
    <lineage>
        <taxon>Eukaryota</taxon>
        <taxon>Fungi</taxon>
        <taxon>Dikarya</taxon>
        <taxon>Ascomycota</taxon>
        <taxon>Saccharomycotina</taxon>
        <taxon>Pichiomycetes</taxon>
        <taxon>Pichiales</taxon>
        <taxon>Pichiaceae</taxon>
        <taxon>Brettanomyces</taxon>
    </lineage>
</organism>
<proteinExistence type="predicted"/>
<dbReference type="KEGG" id="bnn:FOA43_001629"/>